<evidence type="ECO:0000313" key="5">
    <source>
        <dbReference type="Proteomes" id="UP000323136"/>
    </source>
</evidence>
<feature type="domain" description="Thioredoxin" evidence="3">
    <location>
        <begin position="10"/>
        <end position="163"/>
    </location>
</feature>
<dbReference type="InterPro" id="IPR013766">
    <property type="entry name" value="Thioredoxin_domain"/>
</dbReference>
<dbReference type="Gene3D" id="3.40.30.10">
    <property type="entry name" value="Glutaredoxin"/>
    <property type="match status" value="1"/>
</dbReference>
<evidence type="ECO:0000313" key="4">
    <source>
        <dbReference type="EMBL" id="TYP97559.1"/>
    </source>
</evidence>
<dbReference type="OrthoDB" id="981626at2"/>
<dbReference type="InterPro" id="IPR012336">
    <property type="entry name" value="Thioredoxin-like_fold"/>
</dbReference>
<evidence type="ECO:0000256" key="1">
    <source>
        <dbReference type="ARBA" id="ARBA00022729"/>
    </source>
</evidence>
<dbReference type="SUPFAM" id="SSF52833">
    <property type="entry name" value="Thioredoxin-like"/>
    <property type="match status" value="1"/>
</dbReference>
<dbReference type="PANTHER" id="PTHR15337">
    <property type="entry name" value="ANTERIOR GRADIENT PROTEIN-RELATED"/>
    <property type="match status" value="1"/>
</dbReference>
<keyword evidence="5" id="KW-1185">Reference proteome</keyword>
<proteinExistence type="predicted"/>
<dbReference type="AlphaFoldDB" id="A0A5S5DSD4"/>
<evidence type="ECO:0000259" key="3">
    <source>
        <dbReference type="PROSITE" id="PS51352"/>
    </source>
</evidence>
<keyword evidence="1 2" id="KW-0732">Signal</keyword>
<feature type="signal peptide" evidence="2">
    <location>
        <begin position="1"/>
        <end position="20"/>
    </location>
</feature>
<dbReference type="RefSeq" id="WP_148870895.1">
    <property type="nucleotide sequence ID" value="NZ_VNIA01000004.1"/>
</dbReference>
<dbReference type="Pfam" id="PF13098">
    <property type="entry name" value="Thioredoxin_2"/>
    <property type="match status" value="1"/>
</dbReference>
<feature type="chain" id="PRO_5024386715" evidence="2">
    <location>
        <begin position="21"/>
        <end position="166"/>
    </location>
</feature>
<dbReference type="InterPro" id="IPR036249">
    <property type="entry name" value="Thioredoxin-like_sf"/>
</dbReference>
<dbReference type="Proteomes" id="UP000323136">
    <property type="component" value="Unassembled WGS sequence"/>
</dbReference>
<evidence type="ECO:0000256" key="2">
    <source>
        <dbReference type="SAM" id="SignalP"/>
    </source>
</evidence>
<dbReference type="PANTHER" id="PTHR15337:SF11">
    <property type="entry name" value="THIOREDOXIN DOMAIN-CONTAINING PROTEIN"/>
    <property type="match status" value="1"/>
</dbReference>
<dbReference type="InterPro" id="IPR051099">
    <property type="entry name" value="AGR/TXD"/>
</dbReference>
<comment type="caution">
    <text evidence="4">The sequence shown here is derived from an EMBL/GenBank/DDBJ whole genome shotgun (WGS) entry which is preliminary data.</text>
</comment>
<reference evidence="4 5" key="1">
    <citation type="submission" date="2019-07" db="EMBL/GenBank/DDBJ databases">
        <title>Genomic Encyclopedia of Type Strains, Phase IV (KMG-IV): sequencing the most valuable type-strain genomes for metagenomic binning, comparative biology and taxonomic classification.</title>
        <authorList>
            <person name="Goeker M."/>
        </authorList>
    </citation>
    <scope>NUCLEOTIDE SEQUENCE [LARGE SCALE GENOMIC DNA]</scope>
    <source>
        <strain evidence="4 5">DSM 18961</strain>
    </source>
</reference>
<dbReference type="EMBL" id="VNIA01000004">
    <property type="protein sequence ID" value="TYP97559.1"/>
    <property type="molecule type" value="Genomic_DNA"/>
</dbReference>
<dbReference type="PROSITE" id="PS51352">
    <property type="entry name" value="THIOREDOXIN_2"/>
    <property type="match status" value="1"/>
</dbReference>
<protein>
    <submittedName>
        <fullName evidence="4">Thioredoxin-like protein</fullName>
    </submittedName>
</protein>
<organism evidence="4 5">
    <name type="scientific">Tenacibaculum adriaticum</name>
    <dbReference type="NCBI Taxonomy" id="413713"/>
    <lineage>
        <taxon>Bacteria</taxon>
        <taxon>Pseudomonadati</taxon>
        <taxon>Bacteroidota</taxon>
        <taxon>Flavobacteriia</taxon>
        <taxon>Flavobacteriales</taxon>
        <taxon>Flavobacteriaceae</taxon>
        <taxon>Tenacibaculum</taxon>
    </lineage>
</organism>
<accession>A0A5S5DSD4</accession>
<gene>
    <name evidence="4" type="ORF">C7447_104253</name>
</gene>
<name>A0A5S5DSD4_9FLAO</name>
<sequence length="166" mass="19226">MKKLILGLGMFIGVVSFLNAQSTVVSNGDEVEQTKENLIQIDWQSTFKEAVKKAKKEHKPILIYFTGSDWCGPCMELDKNLFHTEKFKAYSKENMVLYLADYPRNKDLVTAKNKATNEELSRRYAQTSFPTLIMIDENGNVLGRKNGSYMVEYYYPFFEEISNNYK</sequence>